<protein>
    <submittedName>
        <fullName evidence="1">Uncharacterized protein</fullName>
    </submittedName>
</protein>
<organism evidence="1 2">
    <name type="scientific">Chrysochromulina tobinii</name>
    <dbReference type="NCBI Taxonomy" id="1460289"/>
    <lineage>
        <taxon>Eukaryota</taxon>
        <taxon>Haptista</taxon>
        <taxon>Haptophyta</taxon>
        <taxon>Prymnesiophyceae</taxon>
        <taxon>Prymnesiales</taxon>
        <taxon>Chrysochromulinaceae</taxon>
        <taxon>Chrysochromulina</taxon>
    </lineage>
</organism>
<dbReference type="AlphaFoldDB" id="A0A0M0K5L3"/>
<name>A0A0M0K5L3_9EUKA</name>
<dbReference type="EMBL" id="JWZX01001330">
    <property type="protein sequence ID" value="KOO34094.1"/>
    <property type="molecule type" value="Genomic_DNA"/>
</dbReference>
<accession>A0A0M0K5L3</accession>
<reference evidence="2" key="1">
    <citation type="journal article" date="2015" name="PLoS Genet.">
        <title>Genome Sequence and Transcriptome Analyses of Chrysochromulina tobin: Metabolic Tools for Enhanced Algal Fitness in the Prominent Order Prymnesiales (Haptophyceae).</title>
        <authorList>
            <person name="Hovde B.T."/>
            <person name="Deodato C.R."/>
            <person name="Hunsperger H.M."/>
            <person name="Ryken S.A."/>
            <person name="Yost W."/>
            <person name="Jha R.K."/>
            <person name="Patterson J."/>
            <person name="Monnat R.J. Jr."/>
            <person name="Barlow S.B."/>
            <person name="Starkenburg S.R."/>
            <person name="Cattolico R.A."/>
        </authorList>
    </citation>
    <scope>NUCLEOTIDE SEQUENCE</scope>
    <source>
        <strain evidence="2">CCMP291</strain>
    </source>
</reference>
<proteinExistence type="predicted"/>
<dbReference type="Proteomes" id="UP000037460">
    <property type="component" value="Unassembled WGS sequence"/>
</dbReference>
<comment type="caution">
    <text evidence="1">The sequence shown here is derived from an EMBL/GenBank/DDBJ whole genome shotgun (WGS) entry which is preliminary data.</text>
</comment>
<evidence type="ECO:0000313" key="2">
    <source>
        <dbReference type="Proteomes" id="UP000037460"/>
    </source>
</evidence>
<sequence>MGLRIRSVRSLKTSDGGEHLAFRQHAVYASNLTGVVVETNGPRLVYLSVTIKLDRDDILGWGWRPMPKIDAAATAVALADIEHAVRQVIGDVPPILMLKAAPHYINRDPIVAKWALRLAGATLHDETGLVPAHYNDSLLTGGVQWAVHGFGRFVDWTFRERFWYGREANTLKQLCKGPELPVRWGYAAGASPKRFVGNGVLIAGWRRSIL</sequence>
<keyword evidence="2" id="KW-1185">Reference proteome</keyword>
<evidence type="ECO:0000313" key="1">
    <source>
        <dbReference type="EMBL" id="KOO34094.1"/>
    </source>
</evidence>
<gene>
    <name evidence="1" type="ORF">Ctob_014125</name>
</gene>